<keyword evidence="1" id="KW-1133">Transmembrane helix</keyword>
<reference evidence="2 3" key="1">
    <citation type="submission" date="2019-02" db="EMBL/GenBank/DDBJ databases">
        <title>Deep-cultivation of Planctomycetes and their phenomic and genomic characterization uncovers novel biology.</title>
        <authorList>
            <person name="Wiegand S."/>
            <person name="Jogler M."/>
            <person name="Boedeker C."/>
            <person name="Pinto D."/>
            <person name="Vollmers J."/>
            <person name="Rivas-Marin E."/>
            <person name="Kohn T."/>
            <person name="Peeters S.H."/>
            <person name="Heuer A."/>
            <person name="Rast P."/>
            <person name="Oberbeckmann S."/>
            <person name="Bunk B."/>
            <person name="Jeske O."/>
            <person name="Meyerdierks A."/>
            <person name="Storesund J.E."/>
            <person name="Kallscheuer N."/>
            <person name="Luecker S."/>
            <person name="Lage O.M."/>
            <person name="Pohl T."/>
            <person name="Merkel B.J."/>
            <person name="Hornburger P."/>
            <person name="Mueller R.-W."/>
            <person name="Bruemmer F."/>
            <person name="Labrenz M."/>
            <person name="Spormann A.M."/>
            <person name="Op den Camp H."/>
            <person name="Overmann J."/>
            <person name="Amann R."/>
            <person name="Jetten M.S.M."/>
            <person name="Mascher T."/>
            <person name="Medema M.H."/>
            <person name="Devos D.P."/>
            <person name="Kaster A.-K."/>
            <person name="Ovreas L."/>
            <person name="Rohde M."/>
            <person name="Galperin M.Y."/>
            <person name="Jogler C."/>
        </authorList>
    </citation>
    <scope>NUCLEOTIDE SEQUENCE [LARGE SCALE GENOMIC DNA]</scope>
    <source>
        <strain evidence="2 3">ETA_A8</strain>
    </source>
</reference>
<dbReference type="KEGG" id="aagg:ETAA8_36570"/>
<name>A0A517YEA5_9BACT</name>
<gene>
    <name evidence="2" type="ORF">ETAA8_36570</name>
</gene>
<keyword evidence="1" id="KW-0472">Membrane</keyword>
<keyword evidence="3" id="KW-1185">Reference proteome</keyword>
<organism evidence="2 3">
    <name type="scientific">Anatilimnocola aggregata</name>
    <dbReference type="NCBI Taxonomy" id="2528021"/>
    <lineage>
        <taxon>Bacteria</taxon>
        <taxon>Pseudomonadati</taxon>
        <taxon>Planctomycetota</taxon>
        <taxon>Planctomycetia</taxon>
        <taxon>Pirellulales</taxon>
        <taxon>Pirellulaceae</taxon>
        <taxon>Anatilimnocola</taxon>
    </lineage>
</organism>
<dbReference type="EMBL" id="CP036274">
    <property type="protein sequence ID" value="QDU28554.1"/>
    <property type="molecule type" value="Genomic_DNA"/>
</dbReference>
<sequence length="283" mass="30976">MLGERPLGENWSATFRWWFLPSWLGLDAPFVVLTWTWATSRAMDITLPNRSGIALFLVVWFIYLADRLFDVARCQDWSKATGRMRFGRSCRPVFWLGLAFCSAGLLAIVWAGLPTDVLQRGAIVALGVSLHCLAFVTPVIFPAKLRGKEFGVGLFFALGAYACLGAKLSALPLFVAIAIVVTFNCLVIAARDADSDETNDSGAASRWWMSMKRDLFWLGLALTATATFCSIFTDEAAFYLALAAAFAALTLLHHQAHLLSGDAVRALADFSLFTPIPIVIALT</sequence>
<feature type="transmembrane region" description="Helical" evidence="1">
    <location>
        <begin position="215"/>
        <end position="233"/>
    </location>
</feature>
<feature type="transmembrane region" description="Helical" evidence="1">
    <location>
        <begin position="123"/>
        <end position="143"/>
    </location>
</feature>
<protein>
    <recommendedName>
        <fullName evidence="4">Prenyltransferase</fullName>
    </recommendedName>
</protein>
<evidence type="ECO:0000313" key="2">
    <source>
        <dbReference type="EMBL" id="QDU28554.1"/>
    </source>
</evidence>
<accession>A0A517YEA5</accession>
<dbReference type="AlphaFoldDB" id="A0A517YEA5"/>
<proteinExistence type="predicted"/>
<feature type="transmembrane region" description="Helical" evidence="1">
    <location>
        <begin position="50"/>
        <end position="69"/>
    </location>
</feature>
<evidence type="ECO:0008006" key="4">
    <source>
        <dbReference type="Google" id="ProtNLM"/>
    </source>
</evidence>
<evidence type="ECO:0000256" key="1">
    <source>
        <dbReference type="SAM" id="Phobius"/>
    </source>
</evidence>
<feature type="transmembrane region" description="Helical" evidence="1">
    <location>
        <begin position="239"/>
        <end position="256"/>
    </location>
</feature>
<feature type="transmembrane region" description="Helical" evidence="1">
    <location>
        <begin position="17"/>
        <end position="38"/>
    </location>
</feature>
<keyword evidence="1" id="KW-0812">Transmembrane</keyword>
<feature type="transmembrane region" description="Helical" evidence="1">
    <location>
        <begin position="150"/>
        <end position="167"/>
    </location>
</feature>
<evidence type="ECO:0000313" key="3">
    <source>
        <dbReference type="Proteomes" id="UP000315017"/>
    </source>
</evidence>
<dbReference type="Proteomes" id="UP000315017">
    <property type="component" value="Chromosome"/>
</dbReference>
<feature type="transmembrane region" description="Helical" evidence="1">
    <location>
        <begin position="93"/>
        <end position="111"/>
    </location>
</feature>